<protein>
    <recommendedName>
        <fullName evidence="2">DUF6535 domain-containing protein</fullName>
    </recommendedName>
</protein>
<proteinExistence type="predicted"/>
<accession>A0A8H6XGQ9</accession>
<keyword evidence="1" id="KW-0472">Membrane</keyword>
<feature type="transmembrane region" description="Helical" evidence="1">
    <location>
        <begin position="133"/>
        <end position="155"/>
    </location>
</feature>
<dbReference type="Pfam" id="PF20153">
    <property type="entry name" value="DUF6535"/>
    <property type="match status" value="1"/>
</dbReference>
<evidence type="ECO:0000256" key="1">
    <source>
        <dbReference type="SAM" id="Phobius"/>
    </source>
</evidence>
<name>A0A8H6XGQ9_9AGAR</name>
<dbReference type="InterPro" id="IPR045338">
    <property type="entry name" value="DUF6535"/>
</dbReference>
<organism evidence="3 4">
    <name type="scientific">Mycena venus</name>
    <dbReference type="NCBI Taxonomy" id="2733690"/>
    <lineage>
        <taxon>Eukaryota</taxon>
        <taxon>Fungi</taxon>
        <taxon>Dikarya</taxon>
        <taxon>Basidiomycota</taxon>
        <taxon>Agaricomycotina</taxon>
        <taxon>Agaricomycetes</taxon>
        <taxon>Agaricomycetidae</taxon>
        <taxon>Agaricales</taxon>
        <taxon>Marasmiineae</taxon>
        <taxon>Mycenaceae</taxon>
        <taxon>Mycena</taxon>
    </lineage>
</organism>
<keyword evidence="4" id="KW-1185">Reference proteome</keyword>
<gene>
    <name evidence="3" type="ORF">MVEN_01854300</name>
</gene>
<keyword evidence="1" id="KW-0812">Transmembrane</keyword>
<evidence type="ECO:0000313" key="3">
    <source>
        <dbReference type="EMBL" id="KAF7341193.1"/>
    </source>
</evidence>
<dbReference type="EMBL" id="JACAZI010000018">
    <property type="protein sequence ID" value="KAF7341193.1"/>
    <property type="molecule type" value="Genomic_DNA"/>
</dbReference>
<reference evidence="3" key="1">
    <citation type="submission" date="2020-05" db="EMBL/GenBank/DDBJ databases">
        <title>Mycena genomes resolve the evolution of fungal bioluminescence.</title>
        <authorList>
            <person name="Tsai I.J."/>
        </authorList>
    </citation>
    <scope>NUCLEOTIDE SEQUENCE</scope>
    <source>
        <strain evidence="3">CCC161011</strain>
    </source>
</reference>
<dbReference type="OrthoDB" id="3235960at2759"/>
<dbReference type="Proteomes" id="UP000620124">
    <property type="component" value="Unassembled WGS sequence"/>
</dbReference>
<comment type="caution">
    <text evidence="3">The sequence shown here is derived from an EMBL/GenBank/DDBJ whole genome shotgun (WGS) entry which is preliminary data.</text>
</comment>
<dbReference type="AlphaFoldDB" id="A0A8H6XGQ9"/>
<keyword evidence="1" id="KW-1133">Transmembrane helix</keyword>
<evidence type="ECO:0000313" key="4">
    <source>
        <dbReference type="Proteomes" id="UP000620124"/>
    </source>
</evidence>
<evidence type="ECO:0000259" key="2">
    <source>
        <dbReference type="Pfam" id="PF20153"/>
    </source>
</evidence>
<feature type="domain" description="DUF6535" evidence="2">
    <location>
        <begin position="43"/>
        <end position="167"/>
    </location>
</feature>
<sequence length="852" mass="96056">MDVEQKGESTTNQAVKGKSFPTTPTIFGLDMFSGDEAAAAKLWAVYISEAEKYDKGLVESWKSDMEGMLIFAGLFSASLTAFLIESYKTLIVDSGDATVQLLTRISQQLEASANGSTFPIPPPIDMSFTPTTASVVCNALWFISLGLSLTCALIATPTRAMGARFPPSYRNSLRPTHSRSDFLLSLLRNQAVQYAHGSGNNSTPAACLALLLFLRAHRIPHPRQPLTYSVLTFLPLRYFDCPYRTPLSGVFWRLLHSYQKIWYESNVDSEPEMSHRESMVETMSLQATVISRERALRDGRALIWTVKSLSDDSELEAFIEAIPDVLWGSESQRYSYANHIRDLIKNLDVQLCDRIENHLRSCDTGILPLEARKRRLIASYKALWAIATLFHPKQFPGQPPLDFSRWTRFFQDEDEDDILHYSLSAQVLMQWSLFSANETRATEMLPYLAKCRMDIEHGHEPDERPIVAFLNKFPWVHPVPFRVRKALKRKLTLDAISGIESMIGTYRCNIRLKYFENAAELDSIPYRWRETLQLIELPEFIFSKCERALRSTLNTVIHGEFSKFNIENVHWIDDIVVELFRLWNPTDSATVIPSSIITYLNARTTVEPTVWRSGIASSLWSCFPNTLSDVKTRHVDQPGRKAEEKLLTAMWRLASFFPFAADLAVYSRALDALANTGCPAIAISLGALAKARMVASLSDTWTDENWQSRFSHSLLPTETAVVAPDFTEASQLSYDRRSNILAARTAEGGIDVLAQFLESCASDPFPYKAVETIQKMDLFNSPVSVHDVHQDRLSQALGHLFKYPPAAKVLPLCRKTENLRFICIPESPHSSVGSRTLADVSTGSEQHQGFIF</sequence>